<feature type="transmembrane region" description="Helical" evidence="1">
    <location>
        <begin position="35"/>
        <end position="54"/>
    </location>
</feature>
<dbReference type="AlphaFoldDB" id="A0A0F3GTZ3"/>
<comment type="caution">
    <text evidence="2">The sequence shown here is derived from an EMBL/GenBank/DDBJ whole genome shotgun (WGS) entry which is preliminary data.</text>
</comment>
<accession>A0A0F3GTZ3</accession>
<evidence type="ECO:0000313" key="3">
    <source>
        <dbReference type="Proteomes" id="UP000033423"/>
    </source>
</evidence>
<gene>
    <name evidence="2" type="ORF">MBAV_002379</name>
</gene>
<evidence type="ECO:0000313" key="2">
    <source>
        <dbReference type="EMBL" id="KJU85429.1"/>
    </source>
</evidence>
<name>A0A0F3GTZ3_9BACT</name>
<keyword evidence="3" id="KW-1185">Reference proteome</keyword>
<dbReference type="Proteomes" id="UP000033423">
    <property type="component" value="Unassembled WGS sequence"/>
</dbReference>
<organism evidence="2 3">
    <name type="scientific">Candidatus Magnetobacterium bavaricum</name>
    <dbReference type="NCBI Taxonomy" id="29290"/>
    <lineage>
        <taxon>Bacteria</taxon>
        <taxon>Pseudomonadati</taxon>
        <taxon>Nitrospirota</taxon>
        <taxon>Thermodesulfovibrionia</taxon>
        <taxon>Thermodesulfovibrionales</taxon>
        <taxon>Candidatus Magnetobacteriaceae</taxon>
        <taxon>Candidatus Magnetobacterium</taxon>
    </lineage>
</organism>
<keyword evidence="1" id="KW-1133">Transmembrane helix</keyword>
<sequence length="110" mass="11801">MATSVANPTLIKLAAVFRPLFSRSKNTGKAELERAIVVFMFLMLSVIDTIAPIARECLTTLNAILNVVINAAGIGIIYSSQNLVNSSLSAHMPCLMAIANSIMSRFLISC</sequence>
<reference evidence="2 3" key="1">
    <citation type="submission" date="2015-02" db="EMBL/GenBank/DDBJ databases">
        <title>Single-cell genomics of uncultivated deep-branching MTB reveals a conserved set of magnetosome genes.</title>
        <authorList>
            <person name="Kolinko S."/>
            <person name="Richter M."/>
            <person name="Glockner F.O."/>
            <person name="Brachmann A."/>
            <person name="Schuler D."/>
        </authorList>
    </citation>
    <scope>NUCLEOTIDE SEQUENCE [LARGE SCALE GENOMIC DNA]</scope>
    <source>
        <strain evidence="2">TM-1</strain>
    </source>
</reference>
<keyword evidence="1" id="KW-0812">Transmembrane</keyword>
<evidence type="ECO:0000256" key="1">
    <source>
        <dbReference type="SAM" id="Phobius"/>
    </source>
</evidence>
<dbReference type="EMBL" id="LACI01001029">
    <property type="protein sequence ID" value="KJU85429.1"/>
    <property type="molecule type" value="Genomic_DNA"/>
</dbReference>
<keyword evidence="1" id="KW-0472">Membrane</keyword>
<feature type="transmembrane region" description="Helical" evidence="1">
    <location>
        <begin position="61"/>
        <end position="78"/>
    </location>
</feature>
<proteinExistence type="predicted"/>
<feature type="transmembrane region" description="Helical" evidence="1">
    <location>
        <begin position="90"/>
        <end position="108"/>
    </location>
</feature>
<protein>
    <submittedName>
        <fullName evidence="2">Membrane protein</fullName>
    </submittedName>
</protein>